<dbReference type="EMBL" id="FORG01000004">
    <property type="protein sequence ID" value="SFI89415.1"/>
    <property type="molecule type" value="Genomic_DNA"/>
</dbReference>
<dbReference type="Gene3D" id="3.30.559.10">
    <property type="entry name" value="Chloramphenicol acetyltransferase-like domain"/>
    <property type="match status" value="1"/>
</dbReference>
<evidence type="ECO:0000259" key="1">
    <source>
        <dbReference type="Pfam" id="PF00668"/>
    </source>
</evidence>
<reference evidence="3 6" key="3">
    <citation type="journal article" date="2017" name="Nat. Microbiol.">
        <title>Natural product diversity associated with the nematode symbionts Photorhabdus and Xenorhabdus.</title>
        <authorList>
            <person name="Tobias N.J."/>
            <person name="Wolff H."/>
            <person name="Djahanschiri B."/>
            <person name="Grundmann F."/>
            <person name="Kronenwerth M."/>
            <person name="Shi Y.M."/>
            <person name="Simonyi S."/>
            <person name="Grun P."/>
            <person name="Shapiro-Ilan D."/>
            <person name="Pidot S.J."/>
            <person name="Stinear T.P."/>
            <person name="Ebersberger I."/>
            <person name="Bode H.B."/>
        </authorList>
    </citation>
    <scope>NUCLEOTIDE SEQUENCE [LARGE SCALE GENOMIC DNA]</scope>
    <source>
        <strain evidence="3 6">DSM 17908</strain>
    </source>
</reference>
<dbReference type="SUPFAM" id="SSF52777">
    <property type="entry name" value="CoA-dependent acyltransferases"/>
    <property type="match status" value="2"/>
</dbReference>
<dbReference type="GO" id="GO:0003824">
    <property type="term" value="F:catalytic activity"/>
    <property type="evidence" value="ECO:0007669"/>
    <property type="project" value="InterPro"/>
</dbReference>
<dbReference type="PANTHER" id="PTHR45398">
    <property type="match status" value="1"/>
</dbReference>
<dbReference type="InterPro" id="IPR001242">
    <property type="entry name" value="Condensation_dom"/>
</dbReference>
<dbReference type="Proteomes" id="UP000198919">
    <property type="component" value="Unassembled WGS sequence"/>
</dbReference>
<dbReference type="InterPro" id="IPR023213">
    <property type="entry name" value="CAT-like_dom_sf"/>
</dbReference>
<gene>
    <name evidence="4" type="ORF">SAMN05421680_10498</name>
    <name evidence="3" type="ORF">Xmau_00981</name>
</gene>
<dbReference type="PANTHER" id="PTHR45398:SF1">
    <property type="entry name" value="ENZYME, PUTATIVE (JCVI)-RELATED"/>
    <property type="match status" value="1"/>
</dbReference>
<evidence type="ECO:0000313" key="4">
    <source>
        <dbReference type="EMBL" id="SFI89415.1"/>
    </source>
</evidence>
<accession>A0A1I3LY56</accession>
<sequence>MKNAAQIVNEALNQGITLFVVDNQLQYETNRDSIPSELFNEWKNYKQELIDFLSQVDATEETQIHQAQKIQRNAGAADYPLSFAQQRLWFIDQLTEGSAQYNCVEDFRLQESLNIKAFEEAVKTILERHEALRTHFKTIDNEPRQVIETAYDLPIKYYDLSIFPEATKKEQIKQLAEEEENLTFKLDTDLMLRIRVIKLAEKDYAIIYNIHHIACDSWSQEIFLKELLTLYRVYCHDEKNPLPALKIQYADYAQWQRSWLQGNVLEKQLAYWEKQLSGVSPVHHFPLDNPRPAKQGLEGHIHTQRIPMPLTQKIRALCAKHEATLFMFLETAFAVLLSRYSGEKDILVGTALAGRTHHDVEPLIGFFVNSLVIRTDLSGKPTFSELLKQNSRNILDAYAHQDIPFQTLVEKISPERNLNYNPIFQIAFTLENTQQDTLLEQDKHIEIKKRPFWKARFDLEIHIYEKDNELYLEWISDANLFNRNTIDRLMVNYETLLFNIVNVMKYSAGNYTTNKEPSVHEIPLLSDSEKQILLHHWNGPRKQNHHGFCFHELFEKQASATMKCCAIVMTLSCINKLKIQNHIALSL</sequence>
<dbReference type="Gene3D" id="3.30.559.30">
    <property type="entry name" value="Nonribosomal peptide synthetase, condensation domain"/>
    <property type="match status" value="1"/>
</dbReference>
<dbReference type="STRING" id="351675.SAMN05421680_10498"/>
<dbReference type="InterPro" id="IPR041464">
    <property type="entry name" value="TubC_N"/>
</dbReference>
<dbReference type="EMBL" id="NITY01000002">
    <property type="protein sequence ID" value="PHM45331.1"/>
    <property type="molecule type" value="Genomic_DNA"/>
</dbReference>
<evidence type="ECO:0000313" key="5">
    <source>
        <dbReference type="Proteomes" id="UP000198919"/>
    </source>
</evidence>
<dbReference type="Pfam" id="PF18563">
    <property type="entry name" value="TubC_N"/>
    <property type="match status" value="1"/>
</dbReference>
<dbReference type="Pfam" id="PF00668">
    <property type="entry name" value="Condensation"/>
    <property type="match status" value="1"/>
</dbReference>
<dbReference type="CDD" id="cd19531">
    <property type="entry name" value="LCL_NRPS-like"/>
    <property type="match status" value="1"/>
</dbReference>
<dbReference type="InterPro" id="IPR044894">
    <property type="entry name" value="TubC_N_sf"/>
</dbReference>
<proteinExistence type="predicted"/>
<feature type="domain" description="TubC N-terminal docking" evidence="2">
    <location>
        <begin position="6"/>
        <end position="55"/>
    </location>
</feature>
<evidence type="ECO:0000313" key="6">
    <source>
        <dbReference type="Proteomes" id="UP000224607"/>
    </source>
</evidence>
<organism evidence="4 5">
    <name type="scientific">Xenorhabdus mauleonii</name>
    <dbReference type="NCBI Taxonomy" id="351675"/>
    <lineage>
        <taxon>Bacteria</taxon>
        <taxon>Pseudomonadati</taxon>
        <taxon>Pseudomonadota</taxon>
        <taxon>Gammaproteobacteria</taxon>
        <taxon>Enterobacterales</taxon>
        <taxon>Morganellaceae</taxon>
        <taxon>Xenorhabdus</taxon>
    </lineage>
</organism>
<name>A0A1I3LY56_9GAMM</name>
<keyword evidence="6" id="KW-1185">Reference proteome</keyword>
<evidence type="ECO:0000259" key="2">
    <source>
        <dbReference type="Pfam" id="PF18563"/>
    </source>
</evidence>
<reference evidence="4" key="2">
    <citation type="submission" date="2016-10" db="EMBL/GenBank/DDBJ databases">
        <authorList>
            <person name="de Groot N.N."/>
        </authorList>
    </citation>
    <scope>NUCLEOTIDE SEQUENCE [LARGE SCALE GENOMIC DNA]</scope>
    <source>
        <strain evidence="4">DSM 17908</strain>
    </source>
</reference>
<dbReference type="AlphaFoldDB" id="A0A1I3LY56"/>
<dbReference type="Proteomes" id="UP000224607">
    <property type="component" value="Unassembled WGS sequence"/>
</dbReference>
<reference evidence="5" key="1">
    <citation type="submission" date="2016-10" db="EMBL/GenBank/DDBJ databases">
        <authorList>
            <person name="Varghese N."/>
            <person name="Submissions S."/>
        </authorList>
    </citation>
    <scope>NUCLEOTIDE SEQUENCE [LARGE SCALE GENOMIC DNA]</scope>
    <source>
        <strain evidence="5">DSM 17908</strain>
    </source>
</reference>
<protein>
    <submittedName>
        <fullName evidence="4">HxxPF-repeated domain-containing protein</fullName>
    </submittedName>
    <submittedName>
        <fullName evidence="3">Pyoverdine synthetase D</fullName>
    </submittedName>
</protein>
<feature type="domain" description="Condensation" evidence="1">
    <location>
        <begin position="78"/>
        <end position="504"/>
    </location>
</feature>
<evidence type="ECO:0000313" key="3">
    <source>
        <dbReference type="EMBL" id="PHM45331.1"/>
    </source>
</evidence>
<dbReference type="Gene3D" id="1.10.10.1830">
    <property type="entry name" value="Non-ribosomal peptide synthase, adenylation domain"/>
    <property type="match status" value="1"/>
</dbReference>